<feature type="transmembrane region" description="Helical" evidence="6">
    <location>
        <begin position="195"/>
        <end position="219"/>
    </location>
</feature>
<feature type="transmembrane region" description="Helical" evidence="6">
    <location>
        <begin position="6"/>
        <end position="27"/>
    </location>
</feature>
<evidence type="ECO:0000256" key="5">
    <source>
        <dbReference type="ARBA" id="ARBA00023136"/>
    </source>
</evidence>
<protein>
    <submittedName>
        <fullName evidence="7">TerC family protein</fullName>
    </submittedName>
</protein>
<dbReference type="Proteomes" id="UP001207930">
    <property type="component" value="Unassembled WGS sequence"/>
</dbReference>
<feature type="transmembrane region" description="Helical" evidence="6">
    <location>
        <begin position="257"/>
        <end position="277"/>
    </location>
</feature>
<dbReference type="PANTHER" id="PTHR30238">
    <property type="entry name" value="MEMBRANE BOUND PREDICTED REDOX MODULATOR"/>
    <property type="match status" value="1"/>
</dbReference>
<keyword evidence="5 6" id="KW-0472">Membrane</keyword>
<keyword evidence="3 6" id="KW-0812">Transmembrane</keyword>
<dbReference type="NCBIfam" id="TIGR03718">
    <property type="entry name" value="R_switched_Alx"/>
    <property type="match status" value="1"/>
</dbReference>
<feature type="transmembrane region" description="Helical" evidence="6">
    <location>
        <begin position="39"/>
        <end position="58"/>
    </location>
</feature>
<comment type="subcellular location">
    <subcellularLocation>
        <location evidence="1">Membrane</location>
        <topology evidence="1">Multi-pass membrane protein</topology>
    </subcellularLocation>
</comment>
<dbReference type="InterPro" id="IPR022369">
    <property type="entry name" value="Integral_membrane_TerC_rswitch"/>
</dbReference>
<reference evidence="7 8" key="1">
    <citation type="submission" date="2022-10" db="EMBL/GenBank/DDBJ databases">
        <title>Luteolibacter flavescens strain MCCC 1K03193, whole genome shotgun sequencing project.</title>
        <authorList>
            <person name="Zhao G."/>
            <person name="Shen L."/>
        </authorList>
    </citation>
    <scope>NUCLEOTIDE SEQUENCE [LARGE SCALE GENOMIC DNA]</scope>
    <source>
        <strain evidence="7 8">MCCC 1K03193</strain>
    </source>
</reference>
<evidence type="ECO:0000256" key="3">
    <source>
        <dbReference type="ARBA" id="ARBA00022692"/>
    </source>
</evidence>
<name>A0ABT3FUK4_9BACT</name>
<feature type="transmembrane region" description="Helical" evidence="6">
    <location>
        <begin position="283"/>
        <end position="301"/>
    </location>
</feature>
<dbReference type="RefSeq" id="WP_264503218.1">
    <property type="nucleotide sequence ID" value="NZ_JAPDDS010000016.1"/>
</dbReference>
<comment type="caution">
    <text evidence="7">The sequence shown here is derived from an EMBL/GenBank/DDBJ whole genome shotgun (WGS) entry which is preliminary data.</text>
</comment>
<evidence type="ECO:0000256" key="2">
    <source>
        <dbReference type="ARBA" id="ARBA00007511"/>
    </source>
</evidence>
<keyword evidence="8" id="KW-1185">Reference proteome</keyword>
<keyword evidence="4 6" id="KW-1133">Transmembrane helix</keyword>
<gene>
    <name evidence="7" type="ORF">OKA04_21165</name>
</gene>
<feature type="transmembrane region" description="Helical" evidence="6">
    <location>
        <begin position="132"/>
        <end position="150"/>
    </location>
</feature>
<dbReference type="PANTHER" id="PTHR30238:SF0">
    <property type="entry name" value="THYLAKOID MEMBRANE PROTEIN TERC, CHLOROPLASTIC"/>
    <property type="match status" value="1"/>
</dbReference>
<proteinExistence type="inferred from homology"/>
<evidence type="ECO:0000313" key="8">
    <source>
        <dbReference type="Proteomes" id="UP001207930"/>
    </source>
</evidence>
<dbReference type="Pfam" id="PF03741">
    <property type="entry name" value="TerC"/>
    <property type="match status" value="1"/>
</dbReference>
<evidence type="ECO:0000313" key="7">
    <source>
        <dbReference type="EMBL" id="MCW1887262.1"/>
    </source>
</evidence>
<feature type="transmembrane region" description="Helical" evidence="6">
    <location>
        <begin position="225"/>
        <end position="245"/>
    </location>
</feature>
<organism evidence="7 8">
    <name type="scientific">Luteolibacter flavescens</name>
    <dbReference type="NCBI Taxonomy" id="1859460"/>
    <lineage>
        <taxon>Bacteria</taxon>
        <taxon>Pseudomonadati</taxon>
        <taxon>Verrucomicrobiota</taxon>
        <taxon>Verrucomicrobiia</taxon>
        <taxon>Verrucomicrobiales</taxon>
        <taxon>Verrucomicrobiaceae</taxon>
        <taxon>Luteolibacter</taxon>
    </lineage>
</organism>
<evidence type="ECO:0000256" key="6">
    <source>
        <dbReference type="SAM" id="Phobius"/>
    </source>
</evidence>
<feature type="transmembrane region" description="Helical" evidence="6">
    <location>
        <begin position="104"/>
        <end position="126"/>
    </location>
</feature>
<dbReference type="EMBL" id="JAPDDS010000016">
    <property type="protein sequence ID" value="MCW1887262.1"/>
    <property type="molecule type" value="Genomic_DNA"/>
</dbReference>
<evidence type="ECO:0000256" key="1">
    <source>
        <dbReference type="ARBA" id="ARBA00004141"/>
    </source>
</evidence>
<sequence>MPEIPISWWVAFNAFVIFMLALDLGVFNRKAHVVKLKEALGWTAVWIVIAMIFNVWVWNTLGAVKGQQFLAGYILEKSLSVDNVFVFAVIFSFFKVPREYQHKVLFWGIFGALVLRAGMIAGGAALINNFTWIIFVFAALLVYTGAKMFFHNEDSVDPGKSIAVRLLKKTMPMTNDYVGSKFLVKQDGKWFATPLLAVLLCVEVTDVIFAVDSIPAIFAITQDTFIIYTSNVFAILGLRALYFAIAGILPYFHFLKYGLGVILIFVGIKMSLAHSAWKIDINVSLSVIAGVLATSVIASIIHRKLHPLPVTPESPEDAVKLEQAENEKE</sequence>
<accession>A0ABT3FUK4</accession>
<comment type="similarity">
    <text evidence="2">Belongs to the TerC family.</text>
</comment>
<evidence type="ECO:0000256" key="4">
    <source>
        <dbReference type="ARBA" id="ARBA00022989"/>
    </source>
</evidence>
<dbReference type="InterPro" id="IPR005496">
    <property type="entry name" value="Integral_membrane_TerC"/>
</dbReference>